<evidence type="ECO:0000313" key="2">
    <source>
        <dbReference type="EMBL" id="KAF2740801.1"/>
    </source>
</evidence>
<protein>
    <submittedName>
        <fullName evidence="2">Uncharacterized protein</fullName>
    </submittedName>
</protein>
<keyword evidence="3" id="KW-1185">Reference proteome</keyword>
<dbReference type="Proteomes" id="UP000799444">
    <property type="component" value="Unassembled WGS sequence"/>
</dbReference>
<reference evidence="2" key="1">
    <citation type="journal article" date="2020" name="Stud. Mycol.">
        <title>101 Dothideomycetes genomes: a test case for predicting lifestyles and emergence of pathogens.</title>
        <authorList>
            <person name="Haridas S."/>
            <person name="Albert R."/>
            <person name="Binder M."/>
            <person name="Bloem J."/>
            <person name="Labutti K."/>
            <person name="Salamov A."/>
            <person name="Andreopoulos B."/>
            <person name="Baker S."/>
            <person name="Barry K."/>
            <person name="Bills G."/>
            <person name="Bluhm B."/>
            <person name="Cannon C."/>
            <person name="Castanera R."/>
            <person name="Culley D."/>
            <person name="Daum C."/>
            <person name="Ezra D."/>
            <person name="Gonzalez J."/>
            <person name="Henrissat B."/>
            <person name="Kuo A."/>
            <person name="Liang C."/>
            <person name="Lipzen A."/>
            <person name="Lutzoni F."/>
            <person name="Magnuson J."/>
            <person name="Mondo S."/>
            <person name="Nolan M."/>
            <person name="Ohm R."/>
            <person name="Pangilinan J."/>
            <person name="Park H.-J."/>
            <person name="Ramirez L."/>
            <person name="Alfaro M."/>
            <person name="Sun H."/>
            <person name="Tritt A."/>
            <person name="Yoshinaga Y."/>
            <person name="Zwiers L.-H."/>
            <person name="Turgeon B."/>
            <person name="Goodwin S."/>
            <person name="Spatafora J."/>
            <person name="Crous P."/>
            <person name="Grigoriev I."/>
        </authorList>
    </citation>
    <scope>NUCLEOTIDE SEQUENCE</scope>
    <source>
        <strain evidence="2">CBS 125425</strain>
    </source>
</reference>
<gene>
    <name evidence="2" type="ORF">EJ04DRAFT_166281</name>
</gene>
<feature type="compositionally biased region" description="Low complexity" evidence="1">
    <location>
        <begin position="87"/>
        <end position="103"/>
    </location>
</feature>
<accession>A0A9P4RC18</accession>
<feature type="region of interest" description="Disordered" evidence="1">
    <location>
        <begin position="82"/>
        <end position="201"/>
    </location>
</feature>
<evidence type="ECO:0000313" key="3">
    <source>
        <dbReference type="Proteomes" id="UP000799444"/>
    </source>
</evidence>
<sequence length="201" mass="20812">MPPKKDASAAGNDLNSLAGFDPKDTKLFAAAYLSSIGVDKYDYELMATLTGNTAGSLKKMLPKAKQKAISAHVSFATFIGATPGDNAAAAPAKSTAAKAAKGTSTKRKAAVDDVPTADGDEPDNKKAKTEESTEEKEPVKKARGRPKKADAAAPKTVKARRSKKAQKADDDADDDGVNGKATAEAGDGQDNDTNDDANEEV</sequence>
<name>A0A9P4RC18_9PLEO</name>
<comment type="caution">
    <text evidence="2">The sequence shown here is derived from an EMBL/GenBank/DDBJ whole genome shotgun (WGS) entry which is preliminary data.</text>
</comment>
<dbReference type="EMBL" id="ML996099">
    <property type="protein sequence ID" value="KAF2740801.1"/>
    <property type="molecule type" value="Genomic_DNA"/>
</dbReference>
<dbReference type="OrthoDB" id="3796455at2759"/>
<dbReference type="AlphaFoldDB" id="A0A9P4RC18"/>
<evidence type="ECO:0000256" key="1">
    <source>
        <dbReference type="SAM" id="MobiDB-lite"/>
    </source>
</evidence>
<feature type="compositionally biased region" description="Acidic residues" evidence="1">
    <location>
        <begin position="187"/>
        <end position="201"/>
    </location>
</feature>
<proteinExistence type="predicted"/>
<feature type="compositionally biased region" description="Basic and acidic residues" evidence="1">
    <location>
        <begin position="122"/>
        <end position="140"/>
    </location>
</feature>
<feature type="region of interest" description="Disordered" evidence="1">
    <location>
        <begin position="1"/>
        <end position="21"/>
    </location>
</feature>
<organism evidence="2 3">
    <name type="scientific">Polyplosphaeria fusca</name>
    <dbReference type="NCBI Taxonomy" id="682080"/>
    <lineage>
        <taxon>Eukaryota</taxon>
        <taxon>Fungi</taxon>
        <taxon>Dikarya</taxon>
        <taxon>Ascomycota</taxon>
        <taxon>Pezizomycotina</taxon>
        <taxon>Dothideomycetes</taxon>
        <taxon>Pleosporomycetidae</taxon>
        <taxon>Pleosporales</taxon>
        <taxon>Tetraplosphaeriaceae</taxon>
        <taxon>Polyplosphaeria</taxon>
    </lineage>
</organism>